<name>A0A401KL85_ASPAW</name>
<feature type="region of interest" description="Disordered" evidence="1">
    <location>
        <begin position="1"/>
        <end position="78"/>
    </location>
</feature>
<dbReference type="Pfam" id="PF00249">
    <property type="entry name" value="Myb_DNA-binding"/>
    <property type="match status" value="1"/>
</dbReference>
<dbReference type="SUPFAM" id="SSF46689">
    <property type="entry name" value="Homeodomain-like"/>
    <property type="match status" value="1"/>
</dbReference>
<comment type="caution">
    <text evidence="3">The sequence shown here is derived from an EMBL/GenBank/DDBJ whole genome shotgun (WGS) entry which is preliminary data.</text>
</comment>
<proteinExistence type="predicted"/>
<evidence type="ECO:0000313" key="3">
    <source>
        <dbReference type="EMBL" id="GCB20084.1"/>
    </source>
</evidence>
<gene>
    <name evidence="3" type="ORF">AAWM_02969</name>
</gene>
<protein>
    <recommendedName>
        <fullName evidence="2">Myb-like domain-containing protein</fullName>
    </recommendedName>
</protein>
<feature type="domain" description="Myb-like" evidence="2">
    <location>
        <begin position="105"/>
        <end position="146"/>
    </location>
</feature>
<dbReference type="Proteomes" id="UP000286921">
    <property type="component" value="Unassembled WGS sequence"/>
</dbReference>
<dbReference type="Gene3D" id="1.10.10.60">
    <property type="entry name" value="Homeodomain-like"/>
    <property type="match status" value="1"/>
</dbReference>
<organism evidence="3 4">
    <name type="scientific">Aspergillus awamori</name>
    <name type="common">Black koji mold</name>
    <dbReference type="NCBI Taxonomy" id="105351"/>
    <lineage>
        <taxon>Eukaryota</taxon>
        <taxon>Fungi</taxon>
        <taxon>Dikarya</taxon>
        <taxon>Ascomycota</taxon>
        <taxon>Pezizomycotina</taxon>
        <taxon>Eurotiomycetes</taxon>
        <taxon>Eurotiomycetidae</taxon>
        <taxon>Eurotiales</taxon>
        <taxon>Aspergillaceae</taxon>
        <taxon>Aspergillus</taxon>
    </lineage>
</organism>
<accession>A0A401KL85</accession>
<evidence type="ECO:0000256" key="1">
    <source>
        <dbReference type="SAM" id="MobiDB-lite"/>
    </source>
</evidence>
<sequence length="229" mass="25655">MHPKSTGSRYSTRSNVATGPSITAATNPPRVSCLLSDPAKAPPPSAVDSMESNSLDPEAAPTDKNNNVADSAGDPSIRRASGRAKLNSLARAFPKPPGQGPPTAWALDEDATVIAKHDYGERWEQISQYLPGRTPEACECRYAFLRHRPEWNESWKNSIAYWYQQCVSRHSQIRLTWRADSRALYRYKSELWAHVSEKTRLPERDIEALVWHLGPWEIARRAAVAQHIA</sequence>
<evidence type="ECO:0000259" key="2">
    <source>
        <dbReference type="PROSITE" id="PS50090"/>
    </source>
</evidence>
<dbReference type="EMBL" id="BDHI01000004">
    <property type="protein sequence ID" value="GCB20084.1"/>
    <property type="molecule type" value="Genomic_DNA"/>
</dbReference>
<dbReference type="PROSITE" id="PS50090">
    <property type="entry name" value="MYB_LIKE"/>
    <property type="match status" value="1"/>
</dbReference>
<reference evidence="3 4" key="1">
    <citation type="submission" date="2016-09" db="EMBL/GenBank/DDBJ databases">
        <title>Aspergillus awamori IFM 58123T.</title>
        <authorList>
            <person name="Kusuya Y."/>
            <person name="Shimizu M."/>
            <person name="Takahashi H."/>
            <person name="Yaguchi T."/>
        </authorList>
    </citation>
    <scope>NUCLEOTIDE SEQUENCE [LARGE SCALE GENOMIC DNA]</scope>
    <source>
        <strain evidence="3 4">IFM 58123</strain>
    </source>
</reference>
<dbReference type="AlphaFoldDB" id="A0A401KL85"/>
<dbReference type="InterPro" id="IPR009057">
    <property type="entry name" value="Homeodomain-like_sf"/>
</dbReference>
<dbReference type="CDD" id="cd00167">
    <property type="entry name" value="SANT"/>
    <property type="match status" value="1"/>
</dbReference>
<evidence type="ECO:0000313" key="4">
    <source>
        <dbReference type="Proteomes" id="UP000286921"/>
    </source>
</evidence>
<dbReference type="InterPro" id="IPR001005">
    <property type="entry name" value="SANT/Myb"/>
</dbReference>
<keyword evidence="4" id="KW-1185">Reference proteome</keyword>
<feature type="compositionally biased region" description="Polar residues" evidence="1">
    <location>
        <begin position="1"/>
        <end position="26"/>
    </location>
</feature>